<feature type="compositionally biased region" description="Acidic residues" evidence="1">
    <location>
        <begin position="259"/>
        <end position="275"/>
    </location>
</feature>
<dbReference type="Proteomes" id="UP000322245">
    <property type="component" value="Unassembled WGS sequence"/>
</dbReference>
<evidence type="ECO:0000313" key="2">
    <source>
        <dbReference type="EMBL" id="TYJ57483.1"/>
    </source>
</evidence>
<accession>A0A5D3B5N8</accession>
<dbReference type="EMBL" id="NIDF01000012">
    <property type="protein sequence ID" value="TYJ57483.1"/>
    <property type="molecule type" value="Genomic_DNA"/>
</dbReference>
<feature type="region of interest" description="Disordered" evidence="1">
    <location>
        <begin position="247"/>
        <end position="275"/>
    </location>
</feature>
<feature type="compositionally biased region" description="Basic and acidic residues" evidence="1">
    <location>
        <begin position="72"/>
        <end position="85"/>
    </location>
</feature>
<organism evidence="2 3">
    <name type="scientific">Cryptococcus floricola</name>
    <dbReference type="NCBI Taxonomy" id="2591691"/>
    <lineage>
        <taxon>Eukaryota</taxon>
        <taxon>Fungi</taxon>
        <taxon>Dikarya</taxon>
        <taxon>Basidiomycota</taxon>
        <taxon>Agaricomycotina</taxon>
        <taxon>Tremellomycetes</taxon>
        <taxon>Tremellales</taxon>
        <taxon>Cryptococcaceae</taxon>
        <taxon>Cryptococcus</taxon>
    </lineage>
</organism>
<protein>
    <submittedName>
        <fullName evidence="2">Uncharacterized protein</fullName>
    </submittedName>
</protein>
<evidence type="ECO:0000256" key="1">
    <source>
        <dbReference type="SAM" id="MobiDB-lite"/>
    </source>
</evidence>
<evidence type="ECO:0000313" key="3">
    <source>
        <dbReference type="Proteomes" id="UP000322245"/>
    </source>
</evidence>
<comment type="caution">
    <text evidence="2">The sequence shown here is derived from an EMBL/GenBank/DDBJ whole genome shotgun (WGS) entry which is preliminary data.</text>
</comment>
<gene>
    <name evidence="2" type="ORF">B9479_001800</name>
</gene>
<keyword evidence="3" id="KW-1185">Reference proteome</keyword>
<feature type="compositionally biased region" description="Basic residues" evidence="1">
    <location>
        <begin position="86"/>
        <end position="100"/>
    </location>
</feature>
<feature type="compositionally biased region" description="Polar residues" evidence="1">
    <location>
        <begin position="12"/>
        <end position="22"/>
    </location>
</feature>
<feature type="compositionally biased region" description="Acidic residues" evidence="1">
    <location>
        <begin position="53"/>
        <end position="71"/>
    </location>
</feature>
<feature type="region of interest" description="Disordered" evidence="1">
    <location>
        <begin position="190"/>
        <end position="212"/>
    </location>
</feature>
<dbReference type="AlphaFoldDB" id="A0A5D3B5N8"/>
<proteinExistence type="predicted"/>
<sequence length="275" mass="30480">METEEALPGPSSRPSTASTKPASRNAPPLKSKRRNSTSQGKGKGKGRAAPELEAAESAEGQQEDTDNEGEQEDRVARTRREEPANKRPRSSNKATRRMKALRNAEKFVHIPPVPPPPNPSTDFLQSLHQLSSQFYSSHSLLHPPVKRQRAVPWASKKRLQLARDRNRLTEVRGGEMSEVGEEIEDILGNHEEAGGTPSMGAEDQDGQATRGVRGKYKVKDMCKAIEGEGLMAMGILVQEHIIQQLEQAGYQRPEKDASADEEIEEEEEERDSSEE</sequence>
<feature type="region of interest" description="Disordered" evidence="1">
    <location>
        <begin position="1"/>
        <end position="124"/>
    </location>
</feature>
<name>A0A5D3B5N8_9TREE</name>
<reference evidence="2 3" key="1">
    <citation type="submission" date="2017-05" db="EMBL/GenBank/DDBJ databases">
        <title>The Genome Sequence of Tsuchiyaea wingfieldii DSM 27421.</title>
        <authorList>
            <person name="Cuomo C."/>
            <person name="Passer A."/>
            <person name="Billmyre B."/>
            <person name="Heitman J."/>
        </authorList>
    </citation>
    <scope>NUCLEOTIDE SEQUENCE [LARGE SCALE GENOMIC DNA]</scope>
    <source>
        <strain evidence="2 3">DSM 27421</strain>
    </source>
</reference>